<keyword evidence="4 7" id="KW-0233">DNA recombination</keyword>
<comment type="caution">
    <text evidence="10">The sequence shown here is derived from an EMBL/GenBank/DDBJ whole genome shotgun (WGS) entry which is preliminary data.</text>
</comment>
<dbReference type="InterPro" id="IPR027786">
    <property type="entry name" value="Nse4/EID"/>
</dbReference>
<reference evidence="10" key="1">
    <citation type="submission" date="2022-12" db="EMBL/GenBank/DDBJ databases">
        <title>Chromosome-level genome assembly of the bean flower thrips Megalurothrips usitatus.</title>
        <authorList>
            <person name="Ma L."/>
            <person name="Liu Q."/>
            <person name="Li H."/>
            <person name="Cai W."/>
        </authorList>
    </citation>
    <scope>NUCLEOTIDE SEQUENCE</scope>
    <source>
        <strain evidence="10">Cailab_2022a</strain>
    </source>
</reference>
<comment type="function">
    <text evidence="7">Component of the SMC5-SMC6 complex, that promotes sister chromatid alignment after DNA damage and facilitates double-stranded DNA breaks (DSBs) repair via homologous recombination between sister chromatids.</text>
</comment>
<gene>
    <name evidence="10" type="ORF">ONE63_008918</name>
</gene>
<dbReference type="EMBL" id="JAPTSV010000007">
    <property type="protein sequence ID" value="KAJ1525707.1"/>
    <property type="molecule type" value="Genomic_DNA"/>
</dbReference>
<feature type="region of interest" description="Disordered" evidence="8">
    <location>
        <begin position="167"/>
        <end position="203"/>
    </location>
</feature>
<evidence type="ECO:0000256" key="8">
    <source>
        <dbReference type="SAM" id="MobiDB-lite"/>
    </source>
</evidence>
<dbReference type="GO" id="GO:0006310">
    <property type="term" value="P:DNA recombination"/>
    <property type="evidence" value="ECO:0007669"/>
    <property type="project" value="UniProtKB-UniRule"/>
</dbReference>
<dbReference type="GO" id="GO:0006281">
    <property type="term" value="P:DNA repair"/>
    <property type="evidence" value="ECO:0007669"/>
    <property type="project" value="UniProtKB-UniRule"/>
</dbReference>
<dbReference type="InterPro" id="IPR014854">
    <property type="entry name" value="Nse4_C"/>
</dbReference>
<dbReference type="Pfam" id="PF08743">
    <property type="entry name" value="Nse4_C"/>
    <property type="match status" value="1"/>
</dbReference>
<evidence type="ECO:0000313" key="11">
    <source>
        <dbReference type="Proteomes" id="UP001075354"/>
    </source>
</evidence>
<comment type="subunit">
    <text evidence="7">Component of the SMC5-SMC6 complex.</text>
</comment>
<comment type="subcellular location">
    <subcellularLocation>
        <location evidence="1 7">Nucleus</location>
    </subcellularLocation>
</comment>
<evidence type="ECO:0000256" key="1">
    <source>
        <dbReference type="ARBA" id="ARBA00004123"/>
    </source>
</evidence>
<keyword evidence="3 7" id="KW-0227">DNA damage</keyword>
<evidence type="ECO:0000256" key="2">
    <source>
        <dbReference type="ARBA" id="ARBA00008997"/>
    </source>
</evidence>
<evidence type="ECO:0000256" key="7">
    <source>
        <dbReference type="RuleBase" id="RU365071"/>
    </source>
</evidence>
<accession>A0AAV7XLD9</accession>
<feature type="region of interest" description="Disordered" evidence="8">
    <location>
        <begin position="1"/>
        <end position="44"/>
    </location>
</feature>
<protein>
    <recommendedName>
        <fullName evidence="7">Non-structural maintenance of chromosomes element 4</fullName>
    </recommendedName>
</protein>
<evidence type="ECO:0000256" key="3">
    <source>
        <dbReference type="ARBA" id="ARBA00022763"/>
    </source>
</evidence>
<dbReference type="PANTHER" id="PTHR16140:SF0">
    <property type="entry name" value="NON-STRUCTURAL MAINTENANCE OF CHROMOSOMES ELEMENT 4"/>
    <property type="match status" value="1"/>
</dbReference>
<keyword evidence="6 7" id="KW-0539">Nucleus</keyword>
<dbReference type="Proteomes" id="UP001075354">
    <property type="component" value="Chromosome 7"/>
</dbReference>
<evidence type="ECO:0000256" key="5">
    <source>
        <dbReference type="ARBA" id="ARBA00023204"/>
    </source>
</evidence>
<keyword evidence="5 7" id="KW-0234">DNA repair</keyword>
<evidence type="ECO:0000256" key="6">
    <source>
        <dbReference type="ARBA" id="ARBA00023242"/>
    </source>
</evidence>
<dbReference type="GO" id="GO:0005634">
    <property type="term" value="C:nucleus"/>
    <property type="evidence" value="ECO:0007669"/>
    <property type="project" value="UniProtKB-SubCell"/>
</dbReference>
<feature type="compositionally biased region" description="Acidic residues" evidence="8">
    <location>
        <begin position="8"/>
        <end position="19"/>
    </location>
</feature>
<dbReference type="PANTHER" id="PTHR16140">
    <property type="entry name" value="NON-STRUCTURAL MAINTENANCE OF CHROMOSOMES ELEMENT 4"/>
    <property type="match status" value="1"/>
</dbReference>
<dbReference type="AlphaFoldDB" id="A0AAV7XLD9"/>
<evidence type="ECO:0000313" key="10">
    <source>
        <dbReference type="EMBL" id="KAJ1525707.1"/>
    </source>
</evidence>
<evidence type="ECO:0000259" key="9">
    <source>
        <dbReference type="Pfam" id="PF08743"/>
    </source>
</evidence>
<name>A0AAV7XLD9_9NEOP</name>
<proteinExistence type="inferred from homology"/>
<feature type="domain" description="Non-structural maintenance of chromosome element 4 C-terminal" evidence="9">
    <location>
        <begin position="231"/>
        <end position="317"/>
    </location>
</feature>
<keyword evidence="11" id="KW-1185">Reference proteome</keyword>
<dbReference type="GO" id="GO:0030915">
    <property type="term" value="C:Smc5-Smc6 complex"/>
    <property type="evidence" value="ECO:0007669"/>
    <property type="project" value="UniProtKB-UniRule"/>
</dbReference>
<sequence>MSSSQNDSDSESMDVDDTFNDTQDTQVSGGPPGAGGGGGDPHSLTDIYAKQYEEAQKILQEGSTSAEAVLKVGQLLKDSSLLCKQEKKVQESVFGSSVLSICAQISRNQALALDTNLSAFDVQAFADGIISNVCDPVSEAWDWERLSQRTFTMFKRSPGFSYMFGSFKPTQLPPKEPKERAPRRQANRAAAQKKEPEKVTNVQATDEGNDKAVQHLKKVLKRQFRSNGDQPIGFFDCVLDPHSFHHTVENIFHLSFLMKNNFCAVKQENGGLPYIHPVSASEVNDLQKGKKLQCIVSISPEEWETLLQAFEIREPMVPPMA</sequence>
<comment type="similarity">
    <text evidence="2 7">Belongs to the NSE4 family.</text>
</comment>
<organism evidence="10 11">
    <name type="scientific">Megalurothrips usitatus</name>
    <name type="common">bean blossom thrips</name>
    <dbReference type="NCBI Taxonomy" id="439358"/>
    <lineage>
        <taxon>Eukaryota</taxon>
        <taxon>Metazoa</taxon>
        <taxon>Ecdysozoa</taxon>
        <taxon>Arthropoda</taxon>
        <taxon>Hexapoda</taxon>
        <taxon>Insecta</taxon>
        <taxon>Pterygota</taxon>
        <taxon>Neoptera</taxon>
        <taxon>Paraneoptera</taxon>
        <taxon>Thysanoptera</taxon>
        <taxon>Terebrantia</taxon>
        <taxon>Thripoidea</taxon>
        <taxon>Thripidae</taxon>
        <taxon>Megalurothrips</taxon>
    </lineage>
</organism>
<feature type="compositionally biased region" description="Gly residues" evidence="8">
    <location>
        <begin position="30"/>
        <end position="40"/>
    </location>
</feature>
<evidence type="ECO:0000256" key="4">
    <source>
        <dbReference type="ARBA" id="ARBA00023172"/>
    </source>
</evidence>